<keyword evidence="3" id="KW-1185">Reference proteome</keyword>
<keyword evidence="1" id="KW-1133">Transmembrane helix</keyword>
<name>A0A937CX96_9BURK</name>
<sequence length="119" mass="13360">MQPSESTVAVPPAVEATRWIAVVSLLGLIVVQLAWHLWLPERPSLWAVKALPLCVPLAGLLKRQMYTYRWTSLLVWLYFLDGVMRVGEGAFAVLEIALSLLLFVACALHVRIRLRNAKP</sequence>
<dbReference type="RefSeq" id="WP_201677729.1">
    <property type="nucleotide sequence ID" value="NZ_JAEQNE010000011.1"/>
</dbReference>
<evidence type="ECO:0000313" key="2">
    <source>
        <dbReference type="EMBL" id="MBL0395058.1"/>
    </source>
</evidence>
<dbReference type="EMBL" id="JAEQNE010000011">
    <property type="protein sequence ID" value="MBL0395058.1"/>
    <property type="molecule type" value="Genomic_DNA"/>
</dbReference>
<keyword evidence="1" id="KW-0812">Transmembrane</keyword>
<dbReference type="Proteomes" id="UP000599109">
    <property type="component" value="Unassembled WGS sequence"/>
</dbReference>
<proteinExistence type="predicted"/>
<organism evidence="2 3">
    <name type="scientific">Ramlibacter monticola</name>
    <dbReference type="NCBI Taxonomy" id="1926872"/>
    <lineage>
        <taxon>Bacteria</taxon>
        <taxon>Pseudomonadati</taxon>
        <taxon>Pseudomonadota</taxon>
        <taxon>Betaproteobacteria</taxon>
        <taxon>Burkholderiales</taxon>
        <taxon>Comamonadaceae</taxon>
        <taxon>Ramlibacter</taxon>
    </lineage>
</organism>
<dbReference type="Pfam" id="PF09842">
    <property type="entry name" value="DUF2069"/>
    <property type="match status" value="1"/>
</dbReference>
<dbReference type="InterPro" id="IPR018643">
    <property type="entry name" value="DUF2069_membrane"/>
</dbReference>
<reference evidence="2 3" key="1">
    <citation type="journal article" date="2017" name="Int. J. Syst. Evol. Microbiol.">
        <title>Ramlibacter monticola sp. nov., isolated from forest soil.</title>
        <authorList>
            <person name="Chaudhary D.K."/>
            <person name="Kim J."/>
        </authorList>
    </citation>
    <scope>NUCLEOTIDE SEQUENCE [LARGE SCALE GENOMIC DNA]</scope>
    <source>
        <strain evidence="2 3">KACC 19175</strain>
    </source>
</reference>
<accession>A0A937CX96</accession>
<evidence type="ECO:0000256" key="1">
    <source>
        <dbReference type="SAM" id="Phobius"/>
    </source>
</evidence>
<feature type="transmembrane region" description="Helical" evidence="1">
    <location>
        <begin position="19"/>
        <end position="38"/>
    </location>
</feature>
<keyword evidence="1" id="KW-0472">Membrane</keyword>
<gene>
    <name evidence="2" type="ORF">JJ685_28250</name>
</gene>
<comment type="caution">
    <text evidence="2">The sequence shown here is derived from an EMBL/GenBank/DDBJ whole genome shotgun (WGS) entry which is preliminary data.</text>
</comment>
<dbReference type="AlphaFoldDB" id="A0A937CX96"/>
<feature type="transmembrane region" description="Helical" evidence="1">
    <location>
        <begin position="90"/>
        <end position="110"/>
    </location>
</feature>
<evidence type="ECO:0000313" key="3">
    <source>
        <dbReference type="Proteomes" id="UP000599109"/>
    </source>
</evidence>
<protein>
    <submittedName>
        <fullName evidence="2">DUF2069 domain-containing protein</fullName>
    </submittedName>
</protein>